<organism evidence="7 8">
    <name type="scientific">Streptomyces andamanensis</name>
    <dbReference type="NCBI Taxonomy" id="1565035"/>
    <lineage>
        <taxon>Bacteria</taxon>
        <taxon>Bacillati</taxon>
        <taxon>Actinomycetota</taxon>
        <taxon>Actinomycetes</taxon>
        <taxon>Kitasatosporales</taxon>
        <taxon>Streptomycetaceae</taxon>
        <taxon>Streptomyces</taxon>
    </lineage>
</organism>
<dbReference type="Pfam" id="PF04686">
    <property type="entry name" value="SsgA"/>
    <property type="match status" value="1"/>
</dbReference>
<keyword evidence="3" id="KW-0132">Cell division</keyword>
<dbReference type="Gene3D" id="2.30.31.20">
    <property type="entry name" value="Sporulation-specific cell division protein SsgB"/>
    <property type="match status" value="1"/>
</dbReference>
<keyword evidence="8" id="KW-1185">Reference proteome</keyword>
<evidence type="ECO:0000256" key="2">
    <source>
        <dbReference type="ARBA" id="ARBA00009323"/>
    </source>
</evidence>
<protein>
    <submittedName>
        <fullName evidence="7">SsgA family sporulation/cell division regulator</fullName>
    </submittedName>
</protein>
<comment type="similarity">
    <text evidence="2">Belongs to the SsgA family.</text>
</comment>
<keyword evidence="4" id="KW-0749">Sporulation</keyword>
<keyword evidence="6" id="KW-0131">Cell cycle</keyword>
<evidence type="ECO:0000256" key="1">
    <source>
        <dbReference type="ARBA" id="ARBA00004431"/>
    </source>
</evidence>
<evidence type="ECO:0000256" key="4">
    <source>
        <dbReference type="ARBA" id="ARBA00022969"/>
    </source>
</evidence>
<accession>A0ABV8TAQ7</accession>
<evidence type="ECO:0000256" key="5">
    <source>
        <dbReference type="ARBA" id="ARBA00023210"/>
    </source>
</evidence>
<name>A0ABV8TAQ7_9ACTN</name>
<dbReference type="RefSeq" id="WP_381737581.1">
    <property type="nucleotide sequence ID" value="NZ_JBHSDP010000008.1"/>
</dbReference>
<dbReference type="InterPro" id="IPR006776">
    <property type="entry name" value="SsgB"/>
</dbReference>
<sequence>MTAVEQYARARVVTEDDHQDEHCGVPVVLRYDPQDDPGAVRMALPGLPERTFSRSLLEQGLRAPTGTGEVRVWPCGRVQAVVEFHSPRGVSVVQFETKTLLRFLRRTYAAAAATAMAHH</sequence>
<dbReference type="InterPro" id="IPR038658">
    <property type="entry name" value="SsgB_sf"/>
</dbReference>
<keyword evidence="5" id="KW-0717">Septation</keyword>
<evidence type="ECO:0000256" key="6">
    <source>
        <dbReference type="ARBA" id="ARBA00023306"/>
    </source>
</evidence>
<evidence type="ECO:0000313" key="8">
    <source>
        <dbReference type="Proteomes" id="UP001595824"/>
    </source>
</evidence>
<comment type="subcellular location">
    <subcellularLocation>
        <location evidence="1">Cell septum</location>
    </subcellularLocation>
</comment>
<proteinExistence type="inferred from homology"/>
<evidence type="ECO:0000313" key="7">
    <source>
        <dbReference type="EMBL" id="MFC4327696.1"/>
    </source>
</evidence>
<dbReference type="Proteomes" id="UP001595824">
    <property type="component" value="Unassembled WGS sequence"/>
</dbReference>
<evidence type="ECO:0000256" key="3">
    <source>
        <dbReference type="ARBA" id="ARBA00022618"/>
    </source>
</evidence>
<dbReference type="EMBL" id="JBHSDP010000008">
    <property type="protein sequence ID" value="MFC4327696.1"/>
    <property type="molecule type" value="Genomic_DNA"/>
</dbReference>
<reference evidence="8" key="1">
    <citation type="journal article" date="2019" name="Int. J. Syst. Evol. Microbiol.">
        <title>The Global Catalogue of Microorganisms (GCM) 10K type strain sequencing project: providing services to taxonomists for standard genome sequencing and annotation.</title>
        <authorList>
            <consortium name="The Broad Institute Genomics Platform"/>
            <consortium name="The Broad Institute Genome Sequencing Center for Infectious Disease"/>
            <person name="Wu L."/>
            <person name="Ma J."/>
        </authorList>
    </citation>
    <scope>NUCLEOTIDE SEQUENCE [LARGE SCALE GENOMIC DNA]</scope>
    <source>
        <strain evidence="8">PCU 347</strain>
    </source>
</reference>
<gene>
    <name evidence="7" type="ORF">ACFPC0_07615</name>
</gene>
<comment type="caution">
    <text evidence="7">The sequence shown here is derived from an EMBL/GenBank/DDBJ whole genome shotgun (WGS) entry which is preliminary data.</text>
</comment>